<evidence type="ECO:0000313" key="12">
    <source>
        <dbReference type="EMBL" id="SPC34679.1"/>
    </source>
</evidence>
<dbReference type="Pfam" id="PF03952">
    <property type="entry name" value="Enolase_N"/>
    <property type="match status" value="1"/>
</dbReference>
<dbReference type="GeneID" id="41595505"/>
<feature type="binding site" evidence="8">
    <location>
        <begin position="361"/>
        <end position="364"/>
    </location>
    <ligand>
        <name>substrate</name>
    </ligand>
</feature>
<dbReference type="GO" id="GO:0005576">
    <property type="term" value="C:extracellular region"/>
    <property type="evidence" value="ECO:0007669"/>
    <property type="project" value="UniProtKB-SubCell"/>
</dbReference>
<dbReference type="EC" id="4.2.1.11" evidence="6"/>
<feature type="binding site" evidence="6">
    <location>
        <position position="363"/>
    </location>
    <ligand>
        <name>(2R)-2-phosphoglycerate</name>
        <dbReference type="ChEBI" id="CHEBI:58289"/>
    </ligand>
</feature>
<evidence type="ECO:0000256" key="5">
    <source>
        <dbReference type="ARBA" id="ARBA00023239"/>
    </source>
</evidence>
<feature type="active site" description="Proton acceptor" evidence="6 7">
    <location>
        <position position="334"/>
    </location>
</feature>
<comment type="catalytic activity">
    <reaction evidence="6">
        <text>(2R)-2-phosphoglycerate = phosphoenolpyruvate + H2O</text>
        <dbReference type="Rhea" id="RHEA:10164"/>
        <dbReference type="ChEBI" id="CHEBI:15377"/>
        <dbReference type="ChEBI" id="CHEBI:58289"/>
        <dbReference type="ChEBI" id="CHEBI:58702"/>
        <dbReference type="EC" id="4.2.1.11"/>
    </reaction>
</comment>
<dbReference type="KEGG" id="ncv:NCAV_1513"/>
<evidence type="ECO:0000256" key="1">
    <source>
        <dbReference type="ARBA" id="ARBA00005031"/>
    </source>
</evidence>
<comment type="pathway">
    <text evidence="1 6">Carbohydrate degradation; glycolysis; pyruvate from D-glyceraldehyde 3-phosphate: step 4/5.</text>
</comment>
<dbReference type="RefSeq" id="WP_103286708.1">
    <property type="nucleotide sequence ID" value="NZ_LT981265.1"/>
</dbReference>
<dbReference type="SMART" id="SM01192">
    <property type="entry name" value="Enolase_C"/>
    <property type="match status" value="1"/>
</dbReference>
<comment type="subcellular location">
    <subcellularLocation>
        <location evidence="6">Cytoplasm</location>
    </subcellularLocation>
    <subcellularLocation>
        <location evidence="6">Secreted</location>
    </subcellularLocation>
    <subcellularLocation>
        <location evidence="6">Cell surface</location>
    </subcellularLocation>
    <text evidence="6">Fractions of enolase are present in both the cytoplasm and on the cell surface.</text>
</comment>
<dbReference type="Gene3D" id="3.20.20.120">
    <property type="entry name" value="Enolase-like C-terminal domain"/>
    <property type="match status" value="1"/>
</dbReference>
<sequence>MEASITAIKARLCYNSRGQESIEVDVVTDGKYMGRASAPSGASKGRYEAVGFPNNSVEDALKVFNENKSRFIGVDASDPKAIYDVLRGIDSTPNYSIVGGSVAYAVSMAAVDSASKALSEPIFRLISIDRRKEKGYRLPYPLGNVLGGGAHAGPSTPDIQEYLVVPIGAKNMVEAVRMNVRVHRVLRDVLERKDRYFTYGRGDEGAWAPRASNMEALEAVEQACIEAGYSIGKDVALGIDFASSSLWDGNGYVYARYGNRMSKEEQIEFVSNLIRDYRLIYVEDPLHEEDFSGMAELTKRFSSIYITGDDLLVTNVSRLRVALEYKACNSAILKVNQAGSLYEALLFAREADEHGIRLVTSHRSGESIDAHIAHVAVATGSKMIKAGVVGGERVAKMNELIRLEELDMVDGMTTLQ</sequence>
<feature type="binding site" evidence="6 9">
    <location>
        <position position="309"/>
    </location>
    <ligand>
        <name>Mg(2+)</name>
        <dbReference type="ChEBI" id="CHEBI:18420"/>
    </ligand>
</feature>
<keyword evidence="6" id="KW-0963">Cytoplasm</keyword>
<feature type="binding site" evidence="8">
    <location>
        <position position="309"/>
    </location>
    <ligand>
        <name>substrate</name>
    </ligand>
</feature>
<keyword evidence="6" id="KW-0964">Secreted</keyword>
<dbReference type="SMART" id="SM01193">
    <property type="entry name" value="Enolase_N"/>
    <property type="match status" value="1"/>
</dbReference>
<proteinExistence type="inferred from homology"/>
<comment type="function">
    <text evidence="6">Catalyzes the reversible conversion of 2-phosphoglycerate (2-PG) into phosphoenolpyruvate (PEP). It is essential for the degradation of carbohydrates via glycolysis.</text>
</comment>
<dbReference type="Proteomes" id="UP000236248">
    <property type="component" value="Chromosome NCAV"/>
</dbReference>
<evidence type="ECO:0000256" key="9">
    <source>
        <dbReference type="PIRSR" id="PIRSR001400-3"/>
    </source>
</evidence>
<evidence type="ECO:0000256" key="4">
    <source>
        <dbReference type="ARBA" id="ARBA00023152"/>
    </source>
</evidence>
<dbReference type="PIRSF" id="PIRSF001400">
    <property type="entry name" value="Enolase"/>
    <property type="match status" value="1"/>
</dbReference>
<dbReference type="InterPro" id="IPR000941">
    <property type="entry name" value="Enolase"/>
</dbReference>
<evidence type="ECO:0000256" key="2">
    <source>
        <dbReference type="ARBA" id="ARBA00009604"/>
    </source>
</evidence>
<dbReference type="SFLD" id="SFLDS00001">
    <property type="entry name" value="Enolase"/>
    <property type="match status" value="1"/>
</dbReference>
<dbReference type="UniPathway" id="UPA00109">
    <property type="reaction ID" value="UER00187"/>
</dbReference>
<gene>
    <name evidence="6 12" type="primary">eno</name>
    <name evidence="12" type="ORF">NCAV_1513</name>
</gene>
<dbReference type="InterPro" id="IPR020811">
    <property type="entry name" value="Enolase_N"/>
</dbReference>
<evidence type="ECO:0000256" key="3">
    <source>
        <dbReference type="ARBA" id="ARBA00022842"/>
    </source>
</evidence>
<dbReference type="EMBL" id="LT981265">
    <property type="protein sequence ID" value="SPC34679.1"/>
    <property type="molecule type" value="Genomic_DNA"/>
</dbReference>
<feature type="binding site" evidence="8">
    <location>
        <position position="385"/>
    </location>
    <ligand>
        <name>substrate</name>
    </ligand>
</feature>
<feature type="binding site" evidence="6">
    <location>
        <position position="364"/>
    </location>
    <ligand>
        <name>(2R)-2-phosphoglycerate</name>
        <dbReference type="ChEBI" id="CHEBI:58289"/>
    </ligand>
</feature>
<feature type="binding site" evidence="6 9">
    <location>
        <position position="283"/>
    </location>
    <ligand>
        <name>Mg(2+)</name>
        <dbReference type="ChEBI" id="CHEBI:18420"/>
    </ligand>
</feature>
<evidence type="ECO:0000313" key="13">
    <source>
        <dbReference type="Proteomes" id="UP000236248"/>
    </source>
</evidence>
<protein>
    <recommendedName>
        <fullName evidence="6">Enolase</fullName>
        <ecNumber evidence="6">4.2.1.11</ecNumber>
    </recommendedName>
    <alternativeName>
        <fullName evidence="6">2-phospho-D-glycerate hydro-lyase</fullName>
    </alternativeName>
    <alternativeName>
        <fullName evidence="6">2-phosphoglycerate dehydratase</fullName>
    </alternativeName>
</protein>
<keyword evidence="6 9" id="KW-0479">Metal-binding</keyword>
<evidence type="ECO:0000256" key="7">
    <source>
        <dbReference type="PIRSR" id="PIRSR001400-1"/>
    </source>
</evidence>
<accession>A0A2K5AST2</accession>
<dbReference type="Pfam" id="PF00113">
    <property type="entry name" value="Enolase_C"/>
    <property type="match status" value="1"/>
</dbReference>
<comment type="similarity">
    <text evidence="2 6">Belongs to the enolase family.</text>
</comment>
<dbReference type="HAMAP" id="MF_00318">
    <property type="entry name" value="Enolase"/>
    <property type="match status" value="1"/>
</dbReference>
<keyword evidence="4 6" id="KW-0324">Glycolysis</keyword>
<feature type="binding site" evidence="8">
    <location>
        <position position="151"/>
    </location>
    <ligand>
        <name>substrate</name>
    </ligand>
</feature>
<feature type="binding site" evidence="6">
    <location>
        <position position="385"/>
    </location>
    <ligand>
        <name>(2R)-2-phosphoglycerate</name>
        <dbReference type="ChEBI" id="CHEBI:58289"/>
    </ligand>
</feature>
<keyword evidence="3 6" id="KW-0460">Magnesium</keyword>
<comment type="cofactor">
    <cofactor evidence="6">
        <name>Mg(2+)</name>
        <dbReference type="ChEBI" id="CHEBI:18420"/>
    </cofactor>
    <text evidence="6">Binds a second Mg(2+) ion via substrate during catalysis.</text>
</comment>
<dbReference type="GO" id="GO:0009986">
    <property type="term" value="C:cell surface"/>
    <property type="evidence" value="ECO:0007669"/>
    <property type="project" value="UniProtKB-SubCell"/>
</dbReference>
<feature type="binding site" evidence="6 9">
    <location>
        <position position="240"/>
    </location>
    <ligand>
        <name>Mg(2+)</name>
        <dbReference type="ChEBI" id="CHEBI:18420"/>
    </ligand>
</feature>
<dbReference type="GO" id="GO:0006096">
    <property type="term" value="P:glycolytic process"/>
    <property type="evidence" value="ECO:0007669"/>
    <property type="project" value="UniProtKB-UniRule"/>
</dbReference>
<dbReference type="InterPro" id="IPR036849">
    <property type="entry name" value="Enolase-like_C_sf"/>
</dbReference>
<keyword evidence="5 6" id="KW-0456">Lyase</keyword>
<dbReference type="Gene3D" id="3.30.390.10">
    <property type="entry name" value="Enolase-like, N-terminal domain"/>
    <property type="match status" value="1"/>
</dbReference>
<feature type="binding site" evidence="6">
    <location>
        <position position="160"/>
    </location>
    <ligand>
        <name>(2R)-2-phosphoglycerate</name>
        <dbReference type="ChEBI" id="CHEBI:58289"/>
    </ligand>
</feature>
<evidence type="ECO:0000256" key="6">
    <source>
        <dbReference type="HAMAP-Rule" id="MF_00318"/>
    </source>
</evidence>
<name>A0A2K5AST2_9ARCH</name>
<dbReference type="InterPro" id="IPR029017">
    <property type="entry name" value="Enolase-like_N"/>
</dbReference>
<keyword evidence="13" id="KW-1185">Reference proteome</keyword>
<dbReference type="SUPFAM" id="SSF51604">
    <property type="entry name" value="Enolase C-terminal domain-like"/>
    <property type="match status" value="1"/>
</dbReference>
<reference evidence="13" key="1">
    <citation type="submission" date="2018-01" db="EMBL/GenBank/DDBJ databases">
        <authorList>
            <person name="Kerou L M."/>
        </authorList>
    </citation>
    <scope>NUCLEOTIDE SEQUENCE [LARGE SCALE GENOMIC DNA]</scope>
    <source>
        <strain evidence="13">SCU2</strain>
    </source>
</reference>
<feature type="active site" description="Proton donor" evidence="6 7">
    <location>
        <position position="204"/>
    </location>
</feature>
<dbReference type="PRINTS" id="PR00148">
    <property type="entry name" value="ENOLASE"/>
</dbReference>
<feature type="binding site" evidence="8">
    <location>
        <position position="283"/>
    </location>
    <ligand>
        <name>substrate</name>
    </ligand>
</feature>
<organism evidence="12 13">
    <name type="scientific">Candidatus Nitrosocaldus cavascurensis</name>
    <dbReference type="NCBI Taxonomy" id="2058097"/>
    <lineage>
        <taxon>Archaea</taxon>
        <taxon>Nitrososphaerota</taxon>
        <taxon>Nitrososphaeria</taxon>
        <taxon>Candidatus Nitrosocaldales</taxon>
        <taxon>Candidatus Nitrosocaldaceae</taxon>
        <taxon>Candidatus Nitrosocaldus</taxon>
    </lineage>
</organism>
<dbReference type="SUPFAM" id="SSF54826">
    <property type="entry name" value="Enolase N-terminal domain-like"/>
    <property type="match status" value="1"/>
</dbReference>
<feature type="binding site" evidence="6">
    <location>
        <position position="334"/>
    </location>
    <ligand>
        <name>(2R)-2-phosphoglycerate</name>
        <dbReference type="ChEBI" id="CHEBI:58289"/>
    </ligand>
</feature>
<feature type="domain" description="Enolase N-terminal" evidence="11">
    <location>
        <begin position="5"/>
        <end position="126"/>
    </location>
</feature>
<feature type="binding site" evidence="8">
    <location>
        <position position="161"/>
    </location>
    <ligand>
        <name>substrate</name>
    </ligand>
</feature>
<dbReference type="AlphaFoldDB" id="A0A2K5AST2"/>
<dbReference type="InterPro" id="IPR020810">
    <property type="entry name" value="Enolase_C"/>
</dbReference>
<feature type="domain" description="Enolase C-terminal TIM barrel" evidence="10">
    <location>
        <begin position="135"/>
        <end position="411"/>
    </location>
</feature>
<evidence type="ECO:0000259" key="10">
    <source>
        <dbReference type="SMART" id="SM01192"/>
    </source>
</evidence>
<evidence type="ECO:0000259" key="11">
    <source>
        <dbReference type="SMART" id="SM01193"/>
    </source>
</evidence>
<dbReference type="PANTHER" id="PTHR11902">
    <property type="entry name" value="ENOLASE"/>
    <property type="match status" value="1"/>
</dbReference>
<dbReference type="GO" id="GO:0000287">
    <property type="term" value="F:magnesium ion binding"/>
    <property type="evidence" value="ECO:0007669"/>
    <property type="project" value="UniProtKB-UniRule"/>
</dbReference>
<comment type="cofactor">
    <cofactor evidence="9">
        <name>Mg(2+)</name>
        <dbReference type="ChEBI" id="CHEBI:18420"/>
    </cofactor>
    <text evidence="9">Mg(2+) is required for catalysis and for stabilizing the dimer.</text>
</comment>
<evidence type="ECO:0000256" key="8">
    <source>
        <dbReference type="PIRSR" id="PIRSR001400-2"/>
    </source>
</evidence>
<dbReference type="GO" id="GO:0004634">
    <property type="term" value="F:phosphopyruvate hydratase activity"/>
    <property type="evidence" value="ECO:0007669"/>
    <property type="project" value="UniProtKB-UniRule"/>
</dbReference>
<dbReference type="PANTHER" id="PTHR11902:SF1">
    <property type="entry name" value="ENOLASE"/>
    <property type="match status" value="1"/>
</dbReference>
<dbReference type="GO" id="GO:0000015">
    <property type="term" value="C:phosphopyruvate hydratase complex"/>
    <property type="evidence" value="ECO:0007669"/>
    <property type="project" value="InterPro"/>
</dbReference>